<gene>
    <name evidence="1" type="ORF">TU35_005325</name>
</gene>
<name>A0ACC6V164_9CREN</name>
<evidence type="ECO:0000313" key="2">
    <source>
        <dbReference type="Proteomes" id="UP000033636"/>
    </source>
</evidence>
<reference evidence="1" key="1">
    <citation type="submission" date="2024-07" db="EMBL/GenBank/DDBJ databases">
        <title>Metagenome and Metagenome-Assembled Genomes of Archaea from a hot spring from the geothermal field of Los Azufres, Mexico.</title>
        <authorList>
            <person name="Marin-Paredes R."/>
            <person name="Martinez-Romero E."/>
            <person name="Servin-Garciduenas L.E."/>
        </authorList>
    </citation>
    <scope>NUCLEOTIDE SEQUENCE</scope>
</reference>
<comment type="caution">
    <text evidence="1">The sequence shown here is derived from an EMBL/GenBank/DDBJ whole genome shotgun (WGS) entry which is preliminary data.</text>
</comment>
<evidence type="ECO:0000313" key="1">
    <source>
        <dbReference type="EMBL" id="MFB6490657.1"/>
    </source>
</evidence>
<protein>
    <submittedName>
        <fullName evidence="1">DNA-directed RNA polymerase subunit L</fullName>
    </submittedName>
</protein>
<keyword evidence="1" id="KW-0240">DNA-directed RNA polymerase</keyword>
<dbReference type="EMBL" id="JZWT02000012">
    <property type="protein sequence ID" value="MFB6490657.1"/>
    <property type="molecule type" value="Genomic_DNA"/>
</dbReference>
<organism evidence="1 2">
    <name type="scientific">Thermoproteus sp. AZ2</name>
    <dbReference type="NCBI Taxonomy" id="1609232"/>
    <lineage>
        <taxon>Archaea</taxon>
        <taxon>Thermoproteota</taxon>
        <taxon>Thermoprotei</taxon>
        <taxon>Thermoproteales</taxon>
        <taxon>Thermoproteaceae</taxon>
        <taxon>Thermoproteus</taxon>
    </lineage>
</organism>
<proteinExistence type="predicted"/>
<keyword evidence="1" id="KW-0804">Transcription</keyword>
<dbReference type="Proteomes" id="UP000033636">
    <property type="component" value="Unassembled WGS sequence"/>
</dbReference>
<sequence length="88" mass="10005">MSLEVVKLEDKYLELRVKGETHTLFSPLVEYLSKDPDVEYVTFDVDHPLLENVTFRLKTKEGSPLDAVKRAVEAILSDLESLEKSLLA</sequence>
<accession>A0ACC6V164</accession>